<organism evidence="6 7">
    <name type="scientific">Craurococcus roseus</name>
    <dbReference type="NCBI Taxonomy" id="77585"/>
    <lineage>
        <taxon>Bacteria</taxon>
        <taxon>Pseudomonadati</taxon>
        <taxon>Pseudomonadota</taxon>
        <taxon>Alphaproteobacteria</taxon>
        <taxon>Acetobacterales</taxon>
        <taxon>Acetobacteraceae</taxon>
        <taxon>Craurococcus</taxon>
    </lineage>
</organism>
<comment type="caution">
    <text evidence="6">The sequence shown here is derived from an EMBL/GenBank/DDBJ whole genome shotgun (WGS) entry which is preliminary data.</text>
</comment>
<evidence type="ECO:0000256" key="5">
    <source>
        <dbReference type="SAM" id="SignalP"/>
    </source>
</evidence>
<sequence>MEPISRRRAVAGALGAGVLVAAAPPPAASAAIAAADVPAPRFAVERGARLRVLRPAKFVDPDEAIFNANSRKFAEETGVEVRIDYVNWPDMPVQVAVAANTGQGPDVIIGFGADPHLYADKIIELTDLADYLGAKYGGWHELAQTYGRRFNSRAWLGLPMGGTTSPVVYRAAWVKEAGFDGIPNDLDAFLRLCQGLKRIGRPCGFALSHAPGDAPAYANWLLWSHGVSLVDENGKVSLDTPATLRALDYARALQETMIPGTMAWNGASNNRAFVAGEIGLTQNGVSIYYSLKTAQDAAQNAIAADTEHAEMPYGAAAKAPETALTLNAMVPRYTRAPNAAKEYLRFMMEAPQYDPWLTGCLGYWSQPLKNYGASAVWSSDPKLKVYSAAMDTPFYEGYKGPITPATGAVAENWVVVDMFARVVTGQQRPADSVREAVRAAQRHYRT</sequence>
<dbReference type="Pfam" id="PF13416">
    <property type="entry name" value="SBP_bac_8"/>
    <property type="match status" value="1"/>
</dbReference>
<dbReference type="Gene3D" id="3.40.190.10">
    <property type="entry name" value="Periplasmic binding protein-like II"/>
    <property type="match status" value="1"/>
</dbReference>
<comment type="similarity">
    <text evidence="2">Belongs to the bacterial solute-binding protein 1 family.</text>
</comment>
<dbReference type="InterPro" id="IPR050490">
    <property type="entry name" value="Bact_solute-bd_prot1"/>
</dbReference>
<dbReference type="RefSeq" id="WP_343894297.1">
    <property type="nucleotide sequence ID" value="NZ_BAAAFZ010000011.1"/>
</dbReference>
<gene>
    <name evidence="6" type="ORF">GCM10009416_12250</name>
</gene>
<keyword evidence="3" id="KW-0813">Transport</keyword>
<feature type="chain" id="PRO_5045862429" evidence="5">
    <location>
        <begin position="31"/>
        <end position="446"/>
    </location>
</feature>
<dbReference type="PANTHER" id="PTHR43649:SF34">
    <property type="entry name" value="ABC TRANSPORTER PERIPLASMIC-BINDING PROTEIN YCJN-RELATED"/>
    <property type="match status" value="1"/>
</dbReference>
<dbReference type="PROSITE" id="PS51318">
    <property type="entry name" value="TAT"/>
    <property type="match status" value="1"/>
</dbReference>
<dbReference type="InterPro" id="IPR006059">
    <property type="entry name" value="SBP"/>
</dbReference>
<protein>
    <submittedName>
        <fullName evidence="6">Extracellular solute-binding protein</fullName>
    </submittedName>
</protein>
<feature type="signal peptide" evidence="5">
    <location>
        <begin position="1"/>
        <end position="30"/>
    </location>
</feature>
<evidence type="ECO:0000256" key="1">
    <source>
        <dbReference type="ARBA" id="ARBA00004418"/>
    </source>
</evidence>
<evidence type="ECO:0000256" key="2">
    <source>
        <dbReference type="ARBA" id="ARBA00008520"/>
    </source>
</evidence>
<dbReference type="InterPro" id="IPR006311">
    <property type="entry name" value="TAT_signal"/>
</dbReference>
<accession>A0ABN1EW21</accession>
<dbReference type="SUPFAM" id="SSF53850">
    <property type="entry name" value="Periplasmic binding protein-like II"/>
    <property type="match status" value="1"/>
</dbReference>
<evidence type="ECO:0000313" key="7">
    <source>
        <dbReference type="Proteomes" id="UP001501588"/>
    </source>
</evidence>
<dbReference type="EMBL" id="BAAAFZ010000011">
    <property type="protein sequence ID" value="GAA0575167.1"/>
    <property type="molecule type" value="Genomic_DNA"/>
</dbReference>
<keyword evidence="4 5" id="KW-0732">Signal</keyword>
<proteinExistence type="inferred from homology"/>
<dbReference type="PANTHER" id="PTHR43649">
    <property type="entry name" value="ARABINOSE-BINDING PROTEIN-RELATED"/>
    <property type="match status" value="1"/>
</dbReference>
<keyword evidence="7" id="KW-1185">Reference proteome</keyword>
<comment type="subcellular location">
    <subcellularLocation>
        <location evidence="1">Periplasm</location>
    </subcellularLocation>
</comment>
<dbReference type="Proteomes" id="UP001501588">
    <property type="component" value="Unassembled WGS sequence"/>
</dbReference>
<evidence type="ECO:0000313" key="6">
    <source>
        <dbReference type="EMBL" id="GAA0575167.1"/>
    </source>
</evidence>
<evidence type="ECO:0000256" key="3">
    <source>
        <dbReference type="ARBA" id="ARBA00022448"/>
    </source>
</evidence>
<name>A0ABN1EW21_9PROT</name>
<evidence type="ECO:0000256" key="4">
    <source>
        <dbReference type="ARBA" id="ARBA00022729"/>
    </source>
</evidence>
<reference evidence="6 7" key="1">
    <citation type="journal article" date="2019" name="Int. J. Syst. Evol. Microbiol.">
        <title>The Global Catalogue of Microorganisms (GCM) 10K type strain sequencing project: providing services to taxonomists for standard genome sequencing and annotation.</title>
        <authorList>
            <consortium name="The Broad Institute Genomics Platform"/>
            <consortium name="The Broad Institute Genome Sequencing Center for Infectious Disease"/>
            <person name="Wu L."/>
            <person name="Ma J."/>
        </authorList>
    </citation>
    <scope>NUCLEOTIDE SEQUENCE [LARGE SCALE GENOMIC DNA]</scope>
    <source>
        <strain evidence="6 7">JCM 9933</strain>
    </source>
</reference>